<keyword evidence="2 5" id="KW-0057">Aromatic amino acid biosynthesis</keyword>
<keyword evidence="3 5" id="KW-0456">Lyase</keyword>
<dbReference type="Proteomes" id="UP001205609">
    <property type="component" value="Unassembled WGS sequence"/>
</dbReference>
<gene>
    <name evidence="5 6" type="primary">aroD</name>
    <name evidence="6" type="ORF">NXS11_08110</name>
</gene>
<comment type="similarity">
    <text evidence="5">Belongs to the type-I 3-dehydroquinase family.</text>
</comment>
<comment type="subunit">
    <text evidence="5">Homodimer.</text>
</comment>
<dbReference type="InterPro" id="IPR001381">
    <property type="entry name" value="DHquinase_I"/>
</dbReference>
<feature type="active site" description="Schiff-base intermediate with substrate" evidence="5">
    <location>
        <position position="157"/>
    </location>
</feature>
<comment type="function">
    <text evidence="5">Involved in the third step of the chorismate pathway, which leads to the biosynthesis of aromatic amino acids. Catalyzes the cis-dehydration of 3-dehydroquinate (DHQ) and introduces the first double bond of the aromatic ring to yield 3-dehydroshikimate.</text>
</comment>
<evidence type="ECO:0000256" key="3">
    <source>
        <dbReference type="ARBA" id="ARBA00023239"/>
    </source>
</evidence>
<dbReference type="EMBL" id="JANUXY010000007">
    <property type="protein sequence ID" value="MCS4486860.1"/>
    <property type="molecule type" value="Genomic_DNA"/>
</dbReference>
<organism evidence="6 7">
    <name type="scientific">Staphylococcus americanisciuri</name>
    <dbReference type="NCBI Taxonomy" id="2973940"/>
    <lineage>
        <taxon>Bacteria</taxon>
        <taxon>Bacillati</taxon>
        <taxon>Bacillota</taxon>
        <taxon>Bacilli</taxon>
        <taxon>Bacillales</taxon>
        <taxon>Staphylococcaceae</taxon>
        <taxon>Staphylococcus</taxon>
    </lineage>
</organism>
<dbReference type="PANTHER" id="PTHR43699:SF1">
    <property type="entry name" value="3-DEHYDROQUINATE DEHYDRATASE"/>
    <property type="match status" value="1"/>
</dbReference>
<reference evidence="6 7" key="1">
    <citation type="journal article" date="2023" name="Int. J. Syst. Evol. Microbiol.">
        <title>Streptococcus sciuri sp. nov., Staphylococcus marylandisciuri sp. nov. and Staphylococcus americanisciuri sp. nov., isolated from faeces of eastern grey squirrel (Sciurus carolinensis).</title>
        <authorList>
            <person name="Volokhov D.V."/>
            <person name="Zagorodnyaya T.A."/>
            <person name="Furtak V.A."/>
            <person name="Nattanmai G."/>
            <person name="Randall L."/>
            <person name="Jose S."/>
            <person name="Gao Y."/>
            <person name="Eisenberg T."/>
            <person name="Delmonte P."/>
            <person name="Blom J."/>
            <person name="Mitchell K.K."/>
        </authorList>
    </citation>
    <scope>NUCLEOTIDE SEQUENCE [LARGE SCALE GENOMIC DNA]</scope>
    <source>
        <strain evidence="6 7">GRT3</strain>
    </source>
</reference>
<feature type="binding site" evidence="5">
    <location>
        <position position="8"/>
    </location>
    <ligand>
        <name>3-dehydroquinate</name>
        <dbReference type="ChEBI" id="CHEBI:32364"/>
    </ligand>
</feature>
<feature type="binding site" evidence="5">
    <location>
        <position position="70"/>
    </location>
    <ligand>
        <name>3-dehydroquinate</name>
        <dbReference type="ChEBI" id="CHEBI:32364"/>
    </ligand>
</feature>
<keyword evidence="7" id="KW-1185">Reference proteome</keyword>
<comment type="pathway">
    <text evidence="5">Metabolic intermediate biosynthesis; chorismate biosynthesis; chorismate from D-erythrose 4-phosphate and phosphoenolpyruvate: step 3/7.</text>
</comment>
<dbReference type="SUPFAM" id="SSF51569">
    <property type="entry name" value="Aldolase"/>
    <property type="match status" value="1"/>
</dbReference>
<dbReference type="GO" id="GO:0003855">
    <property type="term" value="F:3-dehydroquinate dehydratase activity"/>
    <property type="evidence" value="ECO:0007669"/>
    <property type="project" value="UniProtKB-EC"/>
</dbReference>
<comment type="catalytic activity">
    <reaction evidence="1 5">
        <text>3-dehydroquinate = 3-dehydroshikimate + H2O</text>
        <dbReference type="Rhea" id="RHEA:21096"/>
        <dbReference type="ChEBI" id="CHEBI:15377"/>
        <dbReference type="ChEBI" id="CHEBI:16630"/>
        <dbReference type="ChEBI" id="CHEBI:32364"/>
        <dbReference type="EC" id="4.2.1.10"/>
    </reaction>
</comment>
<evidence type="ECO:0000313" key="7">
    <source>
        <dbReference type="Proteomes" id="UP001205609"/>
    </source>
</evidence>
<proteinExistence type="inferred from homology"/>
<accession>A0ABT2F3B2</accession>
<evidence type="ECO:0000256" key="4">
    <source>
        <dbReference type="ARBA" id="ARBA00023270"/>
    </source>
</evidence>
<evidence type="ECO:0000256" key="5">
    <source>
        <dbReference type="HAMAP-Rule" id="MF_00214"/>
    </source>
</evidence>
<dbReference type="EC" id="4.2.1.10" evidence="5"/>
<feature type="binding site" evidence="5">
    <location>
        <position position="199"/>
    </location>
    <ligand>
        <name>3-dehydroquinate</name>
        <dbReference type="ChEBI" id="CHEBI:32364"/>
    </ligand>
</feature>
<keyword evidence="4 5" id="KW-0704">Schiff base</keyword>
<dbReference type="PANTHER" id="PTHR43699">
    <property type="entry name" value="3-DEHYDROQUINATE DEHYDRATASE"/>
    <property type="match status" value="1"/>
</dbReference>
<dbReference type="RefSeq" id="WP_259200420.1">
    <property type="nucleotide sequence ID" value="NZ_JANUXY010000007.1"/>
</dbReference>
<dbReference type="NCBIfam" id="TIGR01093">
    <property type="entry name" value="aroD"/>
    <property type="match status" value="1"/>
</dbReference>
<keyword evidence="5" id="KW-0028">Amino-acid biosynthesis</keyword>
<sequence>MKSQIVASLMPTARTLTSAELAKVTENIAYFHILELRIDAIPQCDVESVSQMVATIKQLEGDFQLLVTYRTQSQGGTGGLDESDYQQLLVDISKVPQVDFVDVEWTPTVNRLDLCSKIIAQGGMIVASYHNFDETPSLDVLKKTYFHLSQMQASHLKIAVMPQNRQDVLVLLQAVSEASDALTEWVTGISMSHLGLITRTAQATFGGCLTFGALDTAVAPGQVPVKQLFETVKLFEIIDN</sequence>
<feature type="active site" description="Proton donor/acceptor" evidence="5">
    <location>
        <position position="130"/>
    </location>
</feature>
<evidence type="ECO:0000256" key="2">
    <source>
        <dbReference type="ARBA" id="ARBA00023141"/>
    </source>
</evidence>
<name>A0ABT2F3B2_9STAP</name>
<dbReference type="Gene3D" id="3.20.20.70">
    <property type="entry name" value="Aldolase class I"/>
    <property type="match status" value="1"/>
</dbReference>
<dbReference type="InterPro" id="IPR013785">
    <property type="entry name" value="Aldolase_TIM"/>
</dbReference>
<dbReference type="InterPro" id="IPR050146">
    <property type="entry name" value="Type-I_3-dehydroquinase"/>
</dbReference>
<dbReference type="Pfam" id="PF01487">
    <property type="entry name" value="DHquinase_I"/>
    <property type="match status" value="1"/>
</dbReference>
<comment type="caution">
    <text evidence="6">The sequence shown here is derived from an EMBL/GenBank/DDBJ whole genome shotgun (WGS) entry which is preliminary data.</text>
</comment>
<protein>
    <recommendedName>
        <fullName evidence="5">3-dehydroquinate dehydratase</fullName>
        <shortName evidence="5">3-dehydroquinase</shortName>
        <ecNumber evidence="5">4.2.1.10</ecNumber>
    </recommendedName>
    <alternativeName>
        <fullName evidence="5">Type I DHQase</fullName>
    </alternativeName>
    <alternativeName>
        <fullName evidence="5">Type I dehydroquinase</fullName>
        <shortName evidence="5">DHQ1</shortName>
    </alternativeName>
</protein>
<comment type="caution">
    <text evidence="5">Lacks conserved residue(s) required for the propagation of feature annotation.</text>
</comment>
<evidence type="ECO:0000313" key="6">
    <source>
        <dbReference type="EMBL" id="MCS4486860.1"/>
    </source>
</evidence>
<feature type="binding site" evidence="5">
    <location>
        <position position="222"/>
    </location>
    <ligand>
        <name>3-dehydroquinate</name>
        <dbReference type="ChEBI" id="CHEBI:32364"/>
    </ligand>
</feature>
<evidence type="ECO:0000256" key="1">
    <source>
        <dbReference type="ARBA" id="ARBA00001864"/>
    </source>
</evidence>
<feature type="binding site" evidence="5">
    <location>
        <begin position="35"/>
        <end position="37"/>
    </location>
    <ligand>
        <name>3-dehydroquinate</name>
        <dbReference type="ChEBI" id="CHEBI:32364"/>
    </ligand>
</feature>
<dbReference type="HAMAP" id="MF_00214">
    <property type="entry name" value="AroD"/>
    <property type="match status" value="1"/>
</dbReference>
<dbReference type="CDD" id="cd00502">
    <property type="entry name" value="DHQase_I"/>
    <property type="match status" value="1"/>
</dbReference>